<dbReference type="EMBL" id="VFJB01000005">
    <property type="protein sequence ID" value="KAA0258200.1"/>
    <property type="molecule type" value="Genomic_DNA"/>
</dbReference>
<organism evidence="9 10">
    <name type="scientific">Deferribacter autotrophicus</name>
    <dbReference type="NCBI Taxonomy" id="500465"/>
    <lineage>
        <taxon>Bacteria</taxon>
        <taxon>Pseudomonadati</taxon>
        <taxon>Deferribacterota</taxon>
        <taxon>Deferribacteres</taxon>
        <taxon>Deferribacterales</taxon>
        <taxon>Deferribacteraceae</taxon>
        <taxon>Deferribacter</taxon>
    </lineage>
</organism>
<dbReference type="GO" id="GO:0016301">
    <property type="term" value="F:kinase activity"/>
    <property type="evidence" value="ECO:0007669"/>
    <property type="project" value="UniProtKB-KW"/>
</dbReference>
<reference evidence="9 10" key="1">
    <citation type="submission" date="2019-06" db="EMBL/GenBank/DDBJ databases">
        <title>Genomic insights into carbon and energy metabolism of Deferribacter autotrophicus revealed new metabolic traits in the phylum Deferribacteres.</title>
        <authorList>
            <person name="Slobodkin A.I."/>
            <person name="Slobodkina G.B."/>
            <person name="Allioux M."/>
            <person name="Alain K."/>
            <person name="Jebbar M."/>
            <person name="Shadrin V."/>
            <person name="Kublanov I.V."/>
            <person name="Toshchakov S.V."/>
            <person name="Bonch-Osmolovskaya E.A."/>
        </authorList>
    </citation>
    <scope>NUCLEOTIDE SEQUENCE [LARGE SCALE GENOMIC DNA]</scope>
    <source>
        <strain evidence="9 10">SL50</strain>
    </source>
</reference>
<dbReference type="AlphaFoldDB" id="A0A5A8F286"/>
<dbReference type="Gene3D" id="3.40.50.510">
    <property type="entry name" value="Phosphotransferase system, mannose-type IIA component"/>
    <property type="match status" value="1"/>
</dbReference>
<evidence type="ECO:0000256" key="6">
    <source>
        <dbReference type="ARBA" id="ARBA00022683"/>
    </source>
</evidence>
<dbReference type="Proteomes" id="UP000322876">
    <property type="component" value="Unassembled WGS sequence"/>
</dbReference>
<proteinExistence type="predicted"/>
<evidence type="ECO:0000313" key="10">
    <source>
        <dbReference type="Proteomes" id="UP000322876"/>
    </source>
</evidence>
<evidence type="ECO:0000256" key="3">
    <source>
        <dbReference type="ARBA" id="ARBA00022490"/>
    </source>
</evidence>
<evidence type="ECO:0000256" key="5">
    <source>
        <dbReference type="ARBA" id="ARBA00022679"/>
    </source>
</evidence>
<keyword evidence="4 9" id="KW-0762">Sugar transport</keyword>
<evidence type="ECO:0000256" key="7">
    <source>
        <dbReference type="ARBA" id="ARBA00022777"/>
    </source>
</evidence>
<keyword evidence="2" id="KW-0813">Transport</keyword>
<dbReference type="CDD" id="cd00006">
    <property type="entry name" value="PTS_IIA_man"/>
    <property type="match status" value="1"/>
</dbReference>
<dbReference type="InterPro" id="IPR033887">
    <property type="entry name" value="PTS_IIA_man"/>
</dbReference>
<protein>
    <submittedName>
        <fullName evidence="9">PTS sugar transporter subunit IIA</fullName>
    </submittedName>
</protein>
<keyword evidence="6" id="KW-0598">Phosphotransferase system</keyword>
<dbReference type="InterPro" id="IPR036662">
    <property type="entry name" value="PTS_EIIA_man-typ_sf"/>
</dbReference>
<evidence type="ECO:0000313" key="9">
    <source>
        <dbReference type="EMBL" id="KAA0258200.1"/>
    </source>
</evidence>
<dbReference type="GO" id="GO:0005737">
    <property type="term" value="C:cytoplasm"/>
    <property type="evidence" value="ECO:0007669"/>
    <property type="project" value="UniProtKB-SubCell"/>
</dbReference>
<sequence length="132" mass="14230">MIGIVILTHGSLGLALLKTAEMILGKKDKVEILPVQSGSSLNDIAGVLEECIIKYRKDGLLILTDMFGGSPSNIAMAYIGEEKVDVVTGVNLPMLIKALTLREETNDVQEIARKVVERGKDSIKRPGDLLNG</sequence>
<keyword evidence="7" id="KW-0418">Kinase</keyword>
<dbReference type="SUPFAM" id="SSF53062">
    <property type="entry name" value="PTS system fructose IIA component-like"/>
    <property type="match status" value="1"/>
</dbReference>
<gene>
    <name evidence="9" type="ORF">FHQ18_07345</name>
</gene>
<keyword evidence="3" id="KW-0963">Cytoplasm</keyword>
<dbReference type="OrthoDB" id="9794368at2"/>
<name>A0A5A8F286_9BACT</name>
<keyword evidence="5" id="KW-0808">Transferase</keyword>
<evidence type="ECO:0000256" key="4">
    <source>
        <dbReference type="ARBA" id="ARBA00022597"/>
    </source>
</evidence>
<evidence type="ECO:0000256" key="2">
    <source>
        <dbReference type="ARBA" id="ARBA00022448"/>
    </source>
</evidence>
<evidence type="ECO:0000256" key="1">
    <source>
        <dbReference type="ARBA" id="ARBA00004496"/>
    </source>
</evidence>
<comment type="subcellular location">
    <subcellularLocation>
        <location evidence="1">Cytoplasm</location>
    </subcellularLocation>
</comment>
<feature type="domain" description="PTS EIIA type-4" evidence="8">
    <location>
        <begin position="1"/>
        <end position="123"/>
    </location>
</feature>
<dbReference type="PROSITE" id="PS51096">
    <property type="entry name" value="PTS_EIIA_TYPE_4"/>
    <property type="match status" value="1"/>
</dbReference>
<keyword evidence="10" id="KW-1185">Reference proteome</keyword>
<dbReference type="Pfam" id="PF03610">
    <property type="entry name" value="EIIA-man"/>
    <property type="match status" value="1"/>
</dbReference>
<dbReference type="GO" id="GO:0009401">
    <property type="term" value="P:phosphoenolpyruvate-dependent sugar phosphotransferase system"/>
    <property type="evidence" value="ECO:0007669"/>
    <property type="project" value="UniProtKB-KW"/>
</dbReference>
<dbReference type="InterPro" id="IPR004701">
    <property type="entry name" value="PTS_EIIA_man-typ"/>
</dbReference>
<comment type="caution">
    <text evidence="9">The sequence shown here is derived from an EMBL/GenBank/DDBJ whole genome shotgun (WGS) entry which is preliminary data.</text>
</comment>
<dbReference type="PANTHER" id="PTHR33799">
    <property type="entry name" value="PTS PERMEASE-RELATED-RELATED"/>
    <property type="match status" value="1"/>
</dbReference>
<dbReference type="InterPro" id="IPR051471">
    <property type="entry name" value="Bacterial_PTS_sugar_comp"/>
</dbReference>
<accession>A0A5A8F286</accession>
<dbReference type="PANTHER" id="PTHR33799:SF1">
    <property type="entry name" value="PTS SYSTEM MANNOSE-SPECIFIC EIIAB COMPONENT-RELATED"/>
    <property type="match status" value="1"/>
</dbReference>
<dbReference type="GO" id="GO:0016020">
    <property type="term" value="C:membrane"/>
    <property type="evidence" value="ECO:0007669"/>
    <property type="project" value="InterPro"/>
</dbReference>
<evidence type="ECO:0000259" key="8">
    <source>
        <dbReference type="PROSITE" id="PS51096"/>
    </source>
</evidence>